<dbReference type="InterPro" id="IPR007110">
    <property type="entry name" value="Ig-like_dom"/>
</dbReference>
<sequence length="274" mass="30125">MLDIRENTVNTIVCEGFNSSFNIEWSIIKGSETIQAASCTASTCTIQEPEQFDARRTGSESHLTYQQKDRDKDISANVVCGSYCGKTTAVAICAFNVISWAVLTNCFIAYNNRTQTLTGSCDYDKAYSSSKSVSCTWFQNRQVQFTGNITRTNVSKLFTKGKCTFSINGLKSWRPGRHTYTILFYPSRGEKTVYKGNIAPSTEISLTTSFDGENDGSPIELQRGQEAFVLTCRYDNSTGSAGHVSWCRTGSTCGEQSGSEGSNTTRHCLPLFAA</sequence>
<evidence type="ECO:0000313" key="3">
    <source>
        <dbReference type="Proteomes" id="UP001374579"/>
    </source>
</evidence>
<dbReference type="EMBL" id="JBAMIC010000007">
    <property type="protein sequence ID" value="KAK7106166.1"/>
    <property type="molecule type" value="Genomic_DNA"/>
</dbReference>
<dbReference type="Proteomes" id="UP001374579">
    <property type="component" value="Unassembled WGS sequence"/>
</dbReference>
<protein>
    <recommendedName>
        <fullName evidence="1">Ig-like domain-containing protein</fullName>
    </recommendedName>
</protein>
<dbReference type="AlphaFoldDB" id="A0AAN9BH78"/>
<reference evidence="2 3" key="1">
    <citation type="submission" date="2024-02" db="EMBL/GenBank/DDBJ databases">
        <title>Chromosome-scale genome assembly of the rough periwinkle Littorina saxatilis.</title>
        <authorList>
            <person name="De Jode A."/>
            <person name="Faria R."/>
            <person name="Formenti G."/>
            <person name="Sims Y."/>
            <person name="Smith T.P."/>
            <person name="Tracey A."/>
            <person name="Wood J.M.D."/>
            <person name="Zagrodzka Z.B."/>
            <person name="Johannesson K."/>
            <person name="Butlin R.K."/>
            <person name="Leder E.H."/>
        </authorList>
    </citation>
    <scope>NUCLEOTIDE SEQUENCE [LARGE SCALE GENOMIC DNA]</scope>
    <source>
        <strain evidence="2">Snail1</strain>
        <tissue evidence="2">Muscle</tissue>
    </source>
</reference>
<evidence type="ECO:0000259" key="1">
    <source>
        <dbReference type="PROSITE" id="PS50835"/>
    </source>
</evidence>
<comment type="caution">
    <text evidence="2">The sequence shown here is derived from an EMBL/GenBank/DDBJ whole genome shotgun (WGS) entry which is preliminary data.</text>
</comment>
<dbReference type="PROSITE" id="PS50835">
    <property type="entry name" value="IG_LIKE"/>
    <property type="match status" value="1"/>
</dbReference>
<feature type="domain" description="Ig-like" evidence="1">
    <location>
        <begin position="200"/>
        <end position="274"/>
    </location>
</feature>
<gene>
    <name evidence="2" type="ORF">V1264_017454</name>
</gene>
<name>A0AAN9BH78_9CAEN</name>
<accession>A0AAN9BH78</accession>
<proteinExistence type="predicted"/>
<evidence type="ECO:0000313" key="2">
    <source>
        <dbReference type="EMBL" id="KAK7106166.1"/>
    </source>
</evidence>
<organism evidence="2 3">
    <name type="scientific">Littorina saxatilis</name>
    <dbReference type="NCBI Taxonomy" id="31220"/>
    <lineage>
        <taxon>Eukaryota</taxon>
        <taxon>Metazoa</taxon>
        <taxon>Spiralia</taxon>
        <taxon>Lophotrochozoa</taxon>
        <taxon>Mollusca</taxon>
        <taxon>Gastropoda</taxon>
        <taxon>Caenogastropoda</taxon>
        <taxon>Littorinimorpha</taxon>
        <taxon>Littorinoidea</taxon>
        <taxon>Littorinidae</taxon>
        <taxon>Littorina</taxon>
    </lineage>
</organism>
<keyword evidence="3" id="KW-1185">Reference proteome</keyword>